<organism evidence="1 2">
    <name type="scientific">Camellia lanceoleosa</name>
    <dbReference type="NCBI Taxonomy" id="1840588"/>
    <lineage>
        <taxon>Eukaryota</taxon>
        <taxon>Viridiplantae</taxon>
        <taxon>Streptophyta</taxon>
        <taxon>Embryophyta</taxon>
        <taxon>Tracheophyta</taxon>
        <taxon>Spermatophyta</taxon>
        <taxon>Magnoliopsida</taxon>
        <taxon>eudicotyledons</taxon>
        <taxon>Gunneridae</taxon>
        <taxon>Pentapetalae</taxon>
        <taxon>asterids</taxon>
        <taxon>Ericales</taxon>
        <taxon>Theaceae</taxon>
        <taxon>Camellia</taxon>
    </lineage>
</organism>
<name>A0ACC0GPI0_9ERIC</name>
<comment type="caution">
    <text evidence="1">The sequence shown here is derived from an EMBL/GenBank/DDBJ whole genome shotgun (WGS) entry which is preliminary data.</text>
</comment>
<sequence>MKILLPILLTFMLILGTLAEKPRDKNIGRKVNVGANDKVAINGNKDVEAIAESKASTNAEDDDSDDEVNHSYGKLGQGAGGSTVDTHHYFTSVQRPDHE</sequence>
<dbReference type="Proteomes" id="UP001060215">
    <property type="component" value="Chromosome 9"/>
</dbReference>
<reference evidence="1 2" key="1">
    <citation type="journal article" date="2022" name="Plant J.">
        <title>Chromosome-level genome of Camellia lanceoleosa provides a valuable resource for understanding genome evolution and self-incompatibility.</title>
        <authorList>
            <person name="Gong W."/>
            <person name="Xiao S."/>
            <person name="Wang L."/>
            <person name="Liao Z."/>
            <person name="Chang Y."/>
            <person name="Mo W."/>
            <person name="Hu G."/>
            <person name="Li W."/>
            <person name="Zhao G."/>
            <person name="Zhu H."/>
            <person name="Hu X."/>
            <person name="Ji K."/>
            <person name="Xiang X."/>
            <person name="Song Q."/>
            <person name="Yuan D."/>
            <person name="Jin S."/>
            <person name="Zhang L."/>
        </authorList>
    </citation>
    <scope>NUCLEOTIDE SEQUENCE [LARGE SCALE GENOMIC DNA]</scope>
    <source>
        <strain evidence="1">SQ_2022a</strain>
    </source>
</reference>
<gene>
    <name evidence="1" type="ORF">LOK49_LG08G03348</name>
</gene>
<dbReference type="EMBL" id="CM045766">
    <property type="protein sequence ID" value="KAI8002498.1"/>
    <property type="molecule type" value="Genomic_DNA"/>
</dbReference>
<accession>A0ACC0GPI0</accession>
<keyword evidence="2" id="KW-1185">Reference proteome</keyword>
<protein>
    <submittedName>
        <fullName evidence="1">Uncharacterized protein</fullName>
    </submittedName>
</protein>
<evidence type="ECO:0000313" key="2">
    <source>
        <dbReference type="Proteomes" id="UP001060215"/>
    </source>
</evidence>
<evidence type="ECO:0000313" key="1">
    <source>
        <dbReference type="EMBL" id="KAI8002498.1"/>
    </source>
</evidence>
<proteinExistence type="predicted"/>